<name>A0A0E9X4D9_ANGAN</name>
<evidence type="ECO:0000313" key="1">
    <source>
        <dbReference type="EMBL" id="JAH97316.1"/>
    </source>
</evidence>
<reference evidence="1" key="1">
    <citation type="submission" date="2014-11" db="EMBL/GenBank/DDBJ databases">
        <authorList>
            <person name="Amaro Gonzalez C."/>
        </authorList>
    </citation>
    <scope>NUCLEOTIDE SEQUENCE</scope>
</reference>
<protein>
    <submittedName>
        <fullName evidence="1">Uncharacterized protein</fullName>
    </submittedName>
</protein>
<organism evidence="1">
    <name type="scientific">Anguilla anguilla</name>
    <name type="common">European freshwater eel</name>
    <name type="synonym">Muraena anguilla</name>
    <dbReference type="NCBI Taxonomy" id="7936"/>
    <lineage>
        <taxon>Eukaryota</taxon>
        <taxon>Metazoa</taxon>
        <taxon>Chordata</taxon>
        <taxon>Craniata</taxon>
        <taxon>Vertebrata</taxon>
        <taxon>Euteleostomi</taxon>
        <taxon>Actinopterygii</taxon>
        <taxon>Neopterygii</taxon>
        <taxon>Teleostei</taxon>
        <taxon>Anguilliformes</taxon>
        <taxon>Anguillidae</taxon>
        <taxon>Anguilla</taxon>
    </lineage>
</organism>
<sequence>MKQSRENFKLIGPPAECLYRFGTLRHYCIPHCLAFSKMCVTTAPEHYGSYPARQADCRHPMEAGYTLLRQP</sequence>
<dbReference type="EMBL" id="GBXM01011261">
    <property type="protein sequence ID" value="JAH97316.1"/>
    <property type="molecule type" value="Transcribed_RNA"/>
</dbReference>
<accession>A0A0E9X4D9</accession>
<dbReference type="AlphaFoldDB" id="A0A0E9X4D9"/>
<proteinExistence type="predicted"/>
<reference evidence="1" key="2">
    <citation type="journal article" date="2015" name="Fish Shellfish Immunol.">
        <title>Early steps in the European eel (Anguilla anguilla)-Vibrio vulnificus interaction in the gills: Role of the RtxA13 toxin.</title>
        <authorList>
            <person name="Callol A."/>
            <person name="Pajuelo D."/>
            <person name="Ebbesson L."/>
            <person name="Teles M."/>
            <person name="MacKenzie S."/>
            <person name="Amaro C."/>
        </authorList>
    </citation>
    <scope>NUCLEOTIDE SEQUENCE</scope>
</reference>